<evidence type="ECO:0000313" key="1">
    <source>
        <dbReference type="EMBL" id="KAI8428460.1"/>
    </source>
</evidence>
<sequence>MSRVTFPWYNQLDIVVGPRRINDYSEEDLDYDRDFESYTEDYEKFFVHQVPLNLKGTVRKHFLVDTALTNPSKSMICSPVSALLPLGKLAIGAQGKCLNELLSAIGIESLRKIRKEFKPLIRRLGSLSGVTLTILSKIFVSKEVELKSKFRRRAKKIFNSAVERVDFHDPTTAAKEINGWGTWLNTFKKIKVDKFYAPSSVRSIPFLTREGYYNYSKSDDLDAQVVEIPYQGEQASFVVILPNSRDGLPVLLHKLKVAPELLTGAVSHLRSADLILTIPKFKTETEIDLKVSYEKLGITEIFRTDKSGLDKIVKEKQNIHVSKAKQKAIIEVTEKGTEAAAASATHVALSAKLNRIIFRANHPFMYIIKFQNEQIFSGIFSY</sequence>
<name>A0ACC0JWJ9_CHOFU</name>
<gene>
    <name evidence="1" type="ORF">MSG28_007271</name>
</gene>
<accession>A0ACC0JWJ9</accession>
<dbReference type="EMBL" id="CM046112">
    <property type="protein sequence ID" value="KAI8428460.1"/>
    <property type="molecule type" value="Genomic_DNA"/>
</dbReference>
<organism evidence="1 2">
    <name type="scientific">Choristoneura fumiferana</name>
    <name type="common">Spruce budworm moth</name>
    <name type="synonym">Archips fumiferana</name>
    <dbReference type="NCBI Taxonomy" id="7141"/>
    <lineage>
        <taxon>Eukaryota</taxon>
        <taxon>Metazoa</taxon>
        <taxon>Ecdysozoa</taxon>
        <taxon>Arthropoda</taxon>
        <taxon>Hexapoda</taxon>
        <taxon>Insecta</taxon>
        <taxon>Pterygota</taxon>
        <taxon>Neoptera</taxon>
        <taxon>Endopterygota</taxon>
        <taxon>Lepidoptera</taxon>
        <taxon>Glossata</taxon>
        <taxon>Ditrysia</taxon>
        <taxon>Tortricoidea</taxon>
        <taxon>Tortricidae</taxon>
        <taxon>Tortricinae</taxon>
        <taxon>Choristoneura</taxon>
    </lineage>
</organism>
<reference evidence="1 2" key="1">
    <citation type="journal article" date="2022" name="Genome Biol. Evol.">
        <title>The Spruce Budworm Genome: Reconstructing the Evolutionary History of Antifreeze Proteins.</title>
        <authorList>
            <person name="Beliveau C."/>
            <person name="Gagne P."/>
            <person name="Picq S."/>
            <person name="Vernygora O."/>
            <person name="Keeling C.I."/>
            <person name="Pinkney K."/>
            <person name="Doucet D."/>
            <person name="Wen F."/>
            <person name="Johnston J.S."/>
            <person name="Maaroufi H."/>
            <person name="Boyle B."/>
            <person name="Laroche J."/>
            <person name="Dewar K."/>
            <person name="Juretic N."/>
            <person name="Blackburn G."/>
            <person name="Nisole A."/>
            <person name="Brunet B."/>
            <person name="Brandao M."/>
            <person name="Lumley L."/>
            <person name="Duan J."/>
            <person name="Quan G."/>
            <person name="Lucarotti C.J."/>
            <person name="Roe A.D."/>
            <person name="Sperling F.A.H."/>
            <person name="Levesque R.C."/>
            <person name="Cusson M."/>
        </authorList>
    </citation>
    <scope>NUCLEOTIDE SEQUENCE [LARGE SCALE GENOMIC DNA]</scope>
    <source>
        <strain evidence="1">Glfc:IPQL:Cfum</strain>
    </source>
</reference>
<protein>
    <submittedName>
        <fullName evidence="1">Uncharacterized protein</fullName>
    </submittedName>
</protein>
<proteinExistence type="predicted"/>
<comment type="caution">
    <text evidence="1">The sequence shown here is derived from an EMBL/GenBank/DDBJ whole genome shotgun (WGS) entry which is preliminary data.</text>
</comment>
<keyword evidence="2" id="KW-1185">Reference proteome</keyword>
<evidence type="ECO:0000313" key="2">
    <source>
        <dbReference type="Proteomes" id="UP001064048"/>
    </source>
</evidence>
<dbReference type="Proteomes" id="UP001064048">
    <property type="component" value="Chromosome 12"/>
</dbReference>